<dbReference type="Proteomes" id="UP000318284">
    <property type="component" value="Segment"/>
</dbReference>
<keyword evidence="1" id="KW-0812">Transmembrane</keyword>
<organism evidence="2 3">
    <name type="scientific">Gordonia phage Bakery</name>
    <dbReference type="NCBI Taxonomy" id="2591205"/>
    <lineage>
        <taxon>Viruses</taxon>
        <taxon>Duplodnaviria</taxon>
        <taxon>Heunggongvirae</taxon>
        <taxon>Uroviricota</taxon>
        <taxon>Caudoviricetes</taxon>
        <taxon>Stackebrandtviridae</taxon>
        <taxon>Frickvirinae</taxon>
        <taxon>Wizardvirus</taxon>
        <taxon>Wizardvirus bakery</taxon>
    </lineage>
</organism>
<gene>
    <name evidence="2" type="primary">12</name>
    <name evidence="2" type="ORF">SEA_BAKERY_12</name>
</gene>
<keyword evidence="1" id="KW-0472">Membrane</keyword>
<dbReference type="GeneID" id="65120780"/>
<evidence type="ECO:0000256" key="1">
    <source>
        <dbReference type="SAM" id="Phobius"/>
    </source>
</evidence>
<evidence type="ECO:0000313" key="3">
    <source>
        <dbReference type="Proteomes" id="UP000318284"/>
    </source>
</evidence>
<feature type="transmembrane region" description="Helical" evidence="1">
    <location>
        <begin position="63"/>
        <end position="88"/>
    </location>
</feature>
<name>A0A514DGS0_9CAUD</name>
<protein>
    <recommendedName>
        <fullName evidence="4">DUF1360 domain-containing protein</fullName>
    </recommendedName>
</protein>
<keyword evidence="1" id="KW-1133">Transmembrane helix</keyword>
<evidence type="ECO:0000313" key="2">
    <source>
        <dbReference type="EMBL" id="QDH92797.1"/>
    </source>
</evidence>
<keyword evidence="3" id="KW-1185">Reference proteome</keyword>
<evidence type="ECO:0008006" key="4">
    <source>
        <dbReference type="Google" id="ProtNLM"/>
    </source>
</evidence>
<reference evidence="2 3" key="1">
    <citation type="submission" date="2019-05" db="EMBL/GenBank/DDBJ databases">
        <authorList>
            <person name="Hammer B.W."/>
            <person name="Collado J."/>
            <person name="Fitzgerald H.N."/>
            <person name="Graziano A."/>
            <person name="Haggerty C.V."/>
            <person name="Kim S."/>
            <person name="Ogunsemowo I.H."/>
            <person name="Reddy N."/>
            <person name="Butela K.A."/>
            <person name="Garlena R.A."/>
            <person name="Russell D.A."/>
            <person name="Pope W.H."/>
            <person name="Jacobs-Sera D."/>
            <person name="Hatfull G.F."/>
        </authorList>
    </citation>
    <scope>NUCLEOTIDE SEQUENCE [LARGE SCALE GENOMIC DNA]</scope>
</reference>
<feature type="transmembrane region" description="Helical" evidence="1">
    <location>
        <begin position="20"/>
        <end position="42"/>
    </location>
</feature>
<dbReference type="KEGG" id="vg:65120780"/>
<dbReference type="RefSeq" id="YP_010102926.1">
    <property type="nucleotide sequence ID" value="NC_055804.1"/>
</dbReference>
<accession>A0A514DGS0</accession>
<sequence>MLHHHHSARLLLSVTTRKGAPVTFLTAILAIGLIIRLTRLIVADTITHPIRARIVVWLGPDHPIATLVCCAWCMSVWVGAAVAAAGYFVAEGPWWQWVALAGTASWLSGIATQIDPAYQGSEGNQ</sequence>
<proteinExistence type="predicted"/>
<dbReference type="EMBL" id="MK937603">
    <property type="protein sequence ID" value="QDH92797.1"/>
    <property type="molecule type" value="Genomic_DNA"/>
</dbReference>